<dbReference type="OrthoDB" id="8277635at2"/>
<comment type="caution">
    <text evidence="1">The sequence shown here is derived from an EMBL/GenBank/DDBJ whole genome shotgun (WGS) entry which is preliminary data.</text>
</comment>
<evidence type="ECO:0000313" key="1">
    <source>
        <dbReference type="EMBL" id="KXG87639.1"/>
    </source>
</evidence>
<keyword evidence="2" id="KW-1185">Reference proteome</keyword>
<accession>A0A135P887</accession>
<evidence type="ECO:0000313" key="2">
    <source>
        <dbReference type="Proteomes" id="UP000070498"/>
    </source>
</evidence>
<reference evidence="1 2" key="1">
    <citation type="submission" date="2015-11" db="EMBL/GenBank/DDBJ databases">
        <title>Draft genome sequence of Agrobacterium sp. R89-1.</title>
        <authorList>
            <person name="Zahradnik J."/>
            <person name="Kyslikova E."/>
            <person name="Palyzova A."/>
            <person name="Kyslik P."/>
        </authorList>
    </citation>
    <scope>NUCLEOTIDE SEQUENCE [LARGE SCALE GENOMIC DNA]</scope>
    <source>
        <strain evidence="1 2">R89-1</strain>
    </source>
</reference>
<name>A0A135P887_9HYPH</name>
<organism evidence="1 2">
    <name type="scientific">Agrobacterium bohemicum</name>
    <dbReference type="NCBI Taxonomy" id="2052828"/>
    <lineage>
        <taxon>Bacteria</taxon>
        <taxon>Pseudomonadati</taxon>
        <taxon>Pseudomonadota</taxon>
        <taxon>Alphaproteobacteria</taxon>
        <taxon>Hyphomicrobiales</taxon>
        <taxon>Rhizobiaceae</taxon>
        <taxon>Rhizobium/Agrobacterium group</taxon>
        <taxon>Agrobacterium</taxon>
    </lineage>
</organism>
<sequence length="117" mass="12995">MQATPSSFPDRETVASKIATMTEEDQAWLKLLLENALQEENLLQGLHLFLDQQSQARFLNALKLEKCGEWFGNNAPARVQIRLHEVSKSSQHAAFAAFRAGLTKSGGLEKAYPKAPI</sequence>
<proteinExistence type="predicted"/>
<dbReference type="RefSeq" id="WP_067652682.1">
    <property type="nucleotide sequence ID" value="NZ_KQ961034.1"/>
</dbReference>
<gene>
    <name evidence="1" type="ORF">ATO67_18530</name>
</gene>
<dbReference type="AlphaFoldDB" id="A0A135P887"/>
<dbReference type="Proteomes" id="UP000070498">
    <property type="component" value="Unassembled WGS sequence"/>
</dbReference>
<protein>
    <submittedName>
        <fullName evidence="1">Uncharacterized protein</fullName>
    </submittedName>
</protein>
<dbReference type="EMBL" id="LNUW01000004">
    <property type="protein sequence ID" value="KXG87639.1"/>
    <property type="molecule type" value="Genomic_DNA"/>
</dbReference>